<dbReference type="SUPFAM" id="SSF49764">
    <property type="entry name" value="HSP20-like chaperones"/>
    <property type="match status" value="1"/>
</dbReference>
<evidence type="ECO:0000256" key="3">
    <source>
        <dbReference type="ARBA" id="ARBA00023163"/>
    </source>
</evidence>
<dbReference type="SMART" id="SM00501">
    <property type="entry name" value="BRIGHT"/>
    <property type="match status" value="1"/>
</dbReference>
<evidence type="ECO:0008006" key="13">
    <source>
        <dbReference type="Google" id="ProtNLM"/>
    </source>
</evidence>
<dbReference type="Gene3D" id="1.10.150.60">
    <property type="entry name" value="ARID DNA-binding domain"/>
    <property type="match status" value="1"/>
</dbReference>
<dbReference type="EnsemblPlants" id="Pp3c15_24310V3.3">
    <property type="protein sequence ID" value="Pp3c15_24310V3.3"/>
    <property type="gene ID" value="Pp3c15_24310"/>
</dbReference>
<feature type="domain" description="ARID" evidence="9">
    <location>
        <begin position="508"/>
        <end position="599"/>
    </location>
</feature>
<dbReference type="EnsemblPlants" id="Pp3c15_24310V3.4">
    <property type="protein sequence ID" value="Pp3c15_24310V3.4"/>
    <property type="gene ID" value="Pp3c15_24310"/>
</dbReference>
<dbReference type="Pfam" id="PF01388">
    <property type="entry name" value="ARID"/>
    <property type="match status" value="1"/>
</dbReference>
<dbReference type="GO" id="GO:0003677">
    <property type="term" value="F:DNA binding"/>
    <property type="evidence" value="ECO:0000318"/>
    <property type="project" value="GO_Central"/>
</dbReference>
<dbReference type="InterPro" id="IPR008978">
    <property type="entry name" value="HSP20-like_chaperone"/>
</dbReference>
<dbReference type="InterPro" id="IPR045147">
    <property type="entry name" value="ARI3A/B/C"/>
</dbReference>
<evidence type="ECO:0000256" key="5">
    <source>
        <dbReference type="PROSITE-ProRule" id="PRU00285"/>
    </source>
</evidence>
<dbReference type="Gramene" id="Pp3c15_24310V3.3">
    <property type="protein sequence ID" value="Pp3c15_24310V3.3"/>
    <property type="gene ID" value="Pp3c15_24310"/>
</dbReference>
<feature type="region of interest" description="Disordered" evidence="7">
    <location>
        <begin position="464"/>
        <end position="494"/>
    </location>
</feature>
<reference evidence="11" key="3">
    <citation type="submission" date="2020-12" db="UniProtKB">
        <authorList>
            <consortium name="EnsemblPlants"/>
        </authorList>
    </citation>
    <scope>IDENTIFICATION</scope>
</reference>
<dbReference type="InterPro" id="IPR036431">
    <property type="entry name" value="ARID_dom_sf"/>
</dbReference>
<evidence type="ECO:0000313" key="11">
    <source>
        <dbReference type="EnsemblPlants" id="Pp3c15_24310V3.1"/>
    </source>
</evidence>
<dbReference type="EnsemblPlants" id="Pp3c15_24310V3.2">
    <property type="protein sequence ID" value="Pp3c15_24310V3.2"/>
    <property type="gene ID" value="Pp3c15_24310"/>
</dbReference>
<dbReference type="InterPro" id="IPR002068">
    <property type="entry name" value="A-crystallin/Hsp20_dom"/>
</dbReference>
<dbReference type="Proteomes" id="UP000006727">
    <property type="component" value="Chromosome 15"/>
</dbReference>
<feature type="region of interest" description="Disordered" evidence="7">
    <location>
        <begin position="1"/>
        <end position="37"/>
    </location>
</feature>
<evidence type="ECO:0000256" key="4">
    <source>
        <dbReference type="ARBA" id="ARBA00023242"/>
    </source>
</evidence>
<dbReference type="EMBL" id="ABEU02000015">
    <property type="protein sequence ID" value="PNR39918.1"/>
    <property type="molecule type" value="Genomic_DNA"/>
</dbReference>
<dbReference type="Gramene" id="Pp3c15_24310V3.2">
    <property type="protein sequence ID" value="Pp3c15_24310V3.2"/>
    <property type="gene ID" value="Pp3c15_24310"/>
</dbReference>
<evidence type="ECO:0000259" key="8">
    <source>
        <dbReference type="PROSITE" id="PS01031"/>
    </source>
</evidence>
<keyword evidence="4" id="KW-0539">Nucleus</keyword>
<keyword evidence="1" id="KW-0805">Transcription regulation</keyword>
<dbReference type="STRING" id="3218.A0A2K1JEJ9"/>
<evidence type="ECO:0000256" key="7">
    <source>
        <dbReference type="SAM" id="MobiDB-lite"/>
    </source>
</evidence>
<feature type="compositionally biased region" description="Basic and acidic residues" evidence="7">
    <location>
        <begin position="464"/>
        <end position="481"/>
    </location>
</feature>
<comment type="similarity">
    <text evidence="5 6">Belongs to the small heat shock protein (HSP20) family.</text>
</comment>
<dbReference type="EnsemblPlants" id="Pp3c15_24310V3.6">
    <property type="protein sequence ID" value="Pp3c15_24310V3.6"/>
    <property type="gene ID" value="Pp3c15_24310"/>
</dbReference>
<keyword evidence="12" id="KW-1185">Reference proteome</keyword>
<protein>
    <recommendedName>
        <fullName evidence="13">ARID domain-containing protein</fullName>
    </recommendedName>
</protein>
<evidence type="ECO:0000256" key="2">
    <source>
        <dbReference type="ARBA" id="ARBA00023125"/>
    </source>
</evidence>
<dbReference type="FunFam" id="1.10.150.60:FF:000032">
    <property type="entry name" value="ARID/BRIGHT DNA-binding domain-containing protein"/>
    <property type="match status" value="1"/>
</dbReference>
<feature type="region of interest" description="Disordered" evidence="7">
    <location>
        <begin position="720"/>
        <end position="756"/>
    </location>
</feature>
<proteinExistence type="inferred from homology"/>
<evidence type="ECO:0000313" key="12">
    <source>
        <dbReference type="Proteomes" id="UP000006727"/>
    </source>
</evidence>
<dbReference type="OrthoDB" id="338531at2759"/>
<accession>A0A2K1JEJ9</accession>
<dbReference type="Gramene" id="Pp3c15_24310V3.6">
    <property type="protein sequence ID" value="Pp3c15_24310V3.6"/>
    <property type="gene ID" value="Pp3c15_24310"/>
</dbReference>
<feature type="compositionally biased region" description="Polar residues" evidence="7">
    <location>
        <begin position="620"/>
        <end position="634"/>
    </location>
</feature>
<evidence type="ECO:0000256" key="1">
    <source>
        <dbReference type="ARBA" id="ARBA00023015"/>
    </source>
</evidence>
<keyword evidence="3" id="KW-0804">Transcription</keyword>
<dbReference type="CDD" id="cd16100">
    <property type="entry name" value="ARID"/>
    <property type="match status" value="1"/>
</dbReference>
<reference evidence="10 12" key="1">
    <citation type="journal article" date="2008" name="Science">
        <title>The Physcomitrella genome reveals evolutionary insights into the conquest of land by plants.</title>
        <authorList>
            <person name="Rensing S."/>
            <person name="Lang D."/>
            <person name="Zimmer A."/>
            <person name="Terry A."/>
            <person name="Salamov A."/>
            <person name="Shapiro H."/>
            <person name="Nishiyama T."/>
            <person name="Perroud P.-F."/>
            <person name="Lindquist E."/>
            <person name="Kamisugi Y."/>
            <person name="Tanahashi T."/>
            <person name="Sakakibara K."/>
            <person name="Fujita T."/>
            <person name="Oishi K."/>
            <person name="Shin-I T."/>
            <person name="Kuroki Y."/>
            <person name="Toyoda A."/>
            <person name="Suzuki Y."/>
            <person name="Hashimoto A."/>
            <person name="Yamaguchi K."/>
            <person name="Sugano A."/>
            <person name="Kohara Y."/>
            <person name="Fujiyama A."/>
            <person name="Anterola A."/>
            <person name="Aoki S."/>
            <person name="Ashton N."/>
            <person name="Barbazuk W.B."/>
            <person name="Barker E."/>
            <person name="Bennetzen J."/>
            <person name="Bezanilla M."/>
            <person name="Blankenship R."/>
            <person name="Cho S.H."/>
            <person name="Dutcher S."/>
            <person name="Estelle M."/>
            <person name="Fawcett J.A."/>
            <person name="Gundlach H."/>
            <person name="Hanada K."/>
            <person name="Heyl A."/>
            <person name="Hicks K.A."/>
            <person name="Hugh J."/>
            <person name="Lohr M."/>
            <person name="Mayer K."/>
            <person name="Melkozernov A."/>
            <person name="Murata T."/>
            <person name="Nelson D."/>
            <person name="Pils B."/>
            <person name="Prigge M."/>
            <person name="Reiss B."/>
            <person name="Renner T."/>
            <person name="Rombauts S."/>
            <person name="Rushton P."/>
            <person name="Sanderfoot A."/>
            <person name="Schween G."/>
            <person name="Shiu S.-H."/>
            <person name="Stueber K."/>
            <person name="Theodoulou F.L."/>
            <person name="Tu H."/>
            <person name="Van de Peer Y."/>
            <person name="Verrier P.J."/>
            <person name="Waters E."/>
            <person name="Wood A."/>
            <person name="Yang L."/>
            <person name="Cove D."/>
            <person name="Cuming A."/>
            <person name="Hasebe M."/>
            <person name="Lucas S."/>
            <person name="Mishler D.B."/>
            <person name="Reski R."/>
            <person name="Grigoriev I."/>
            <person name="Quatrano R.S."/>
            <person name="Boore J.L."/>
        </authorList>
    </citation>
    <scope>NUCLEOTIDE SEQUENCE [LARGE SCALE GENOMIC DNA]</scope>
    <source>
        <strain evidence="11 12">cv. Gransden 2004</strain>
    </source>
</reference>
<dbReference type="CDD" id="cd06464">
    <property type="entry name" value="ACD_sHsps-like"/>
    <property type="match status" value="1"/>
</dbReference>
<feature type="domain" description="SHSP" evidence="8">
    <location>
        <begin position="768"/>
        <end position="865"/>
    </location>
</feature>
<feature type="compositionally biased region" description="Basic and acidic residues" evidence="7">
    <location>
        <begin position="668"/>
        <end position="679"/>
    </location>
</feature>
<keyword evidence="2" id="KW-0238">DNA-binding</keyword>
<dbReference type="PaxDb" id="3218-PP1S66_226V6.1"/>
<dbReference type="PROSITE" id="PS01031">
    <property type="entry name" value="SHSP"/>
    <property type="match status" value="1"/>
</dbReference>
<dbReference type="PANTHER" id="PTHR15348:SF0">
    <property type="entry name" value="PROTEIN DEAD RINGER"/>
    <property type="match status" value="1"/>
</dbReference>
<evidence type="ECO:0000259" key="9">
    <source>
        <dbReference type="PROSITE" id="PS51011"/>
    </source>
</evidence>
<dbReference type="Gramene" id="Pp3c15_24310V3.1">
    <property type="protein sequence ID" value="Pp3c15_24310V3.1"/>
    <property type="gene ID" value="Pp3c15_24310"/>
</dbReference>
<evidence type="ECO:0000256" key="6">
    <source>
        <dbReference type="RuleBase" id="RU003616"/>
    </source>
</evidence>
<dbReference type="AlphaFoldDB" id="A0A2K1JEJ9"/>
<feature type="region of interest" description="Disordered" evidence="7">
    <location>
        <begin position="620"/>
        <end position="702"/>
    </location>
</feature>
<dbReference type="SUPFAM" id="SSF46774">
    <property type="entry name" value="ARID-like"/>
    <property type="match status" value="1"/>
</dbReference>
<sequence>MTEVTDGNPVTMTATKDIPSSDRPEGFVSSGQSSSLNTSVDVISKISVEIVEAKIQGEDALSGKAYLESTGKAAAGHDEIVLSSEKLEMSVGADDLRASFGDAHQDLQVNRDSSVEKSVLDSSKENVTKELSAIGTSAASSITPGTHAVNMSTVESHAAEKCNVETHSMETPNLETHGGETPTVEQPAKEVALKTDPKEEVAPLFGSIPAQDVVQGAIPDANKMDTDSEGAMLKYMPKNEVGGEQESSPSSLMNERLNVASPSTLVKESPLIGTHFTSSQPLDGSEGLQNGETRMDEVVSVTNHIITSSTIAATILENEVNSKNGDTTGKTVDETAEKLADKMANRMVNQLADGVADRMADAIADEIADEIADRMADEIANKMADEMADGMADEIANKMADRMADEMADRLADEMADRMADEMADRMADEMADRMADEMAAEMADELADEMADEVIEGVYSRGERAQENERMDDGETHEVGDMEEEQMGDDGNKEMDDVDYEDDEGTPDEQMLFVEELERFFKQRNLEYKPPKFYGLELNVLKLWRVVSRYGGYDQVTVSKLWRTVGEEFKPPKTCTTISWSFRGFYEKALLDYERFKTGVSAPDNGQRAIQTPGYYLTNDQRTASPATPSSDPNAGGTPGSGSGRARRDAAARAMQGWHSQRMGNGDSKEPTSKEKSSGGKHVKKERKLTNIGGNGLKRKGSNTVLERAVKAVQARGRPRLFEESPPSNSAVTGKRSMKQQDSGRRPVKVAKLDGPVGGFDPPIVDEGPKADWVKINVHKHLDCFEIYALVPGLAREEVRIQCEPGGRLVIAGMPEDPENPWGVTPFRKVISLPSRIDAHQTSAVVTLYGQLYVRVPIAEDKSS</sequence>
<dbReference type="GO" id="GO:0006357">
    <property type="term" value="P:regulation of transcription by RNA polymerase II"/>
    <property type="evidence" value="ECO:0000318"/>
    <property type="project" value="GO_Central"/>
</dbReference>
<reference evidence="10 12" key="2">
    <citation type="journal article" date="2018" name="Plant J.">
        <title>The Physcomitrella patens chromosome-scale assembly reveals moss genome structure and evolution.</title>
        <authorList>
            <person name="Lang D."/>
            <person name="Ullrich K.K."/>
            <person name="Murat F."/>
            <person name="Fuchs J."/>
            <person name="Jenkins J."/>
            <person name="Haas F.B."/>
            <person name="Piednoel M."/>
            <person name="Gundlach H."/>
            <person name="Van Bel M."/>
            <person name="Meyberg R."/>
            <person name="Vives C."/>
            <person name="Morata J."/>
            <person name="Symeonidi A."/>
            <person name="Hiss M."/>
            <person name="Muchero W."/>
            <person name="Kamisugi Y."/>
            <person name="Saleh O."/>
            <person name="Blanc G."/>
            <person name="Decker E.L."/>
            <person name="van Gessel N."/>
            <person name="Grimwood J."/>
            <person name="Hayes R.D."/>
            <person name="Graham S.W."/>
            <person name="Gunter L.E."/>
            <person name="McDaniel S.F."/>
            <person name="Hoernstein S.N.W."/>
            <person name="Larsson A."/>
            <person name="Li F.W."/>
            <person name="Perroud P.F."/>
            <person name="Phillips J."/>
            <person name="Ranjan P."/>
            <person name="Rokshar D.S."/>
            <person name="Rothfels C.J."/>
            <person name="Schneider L."/>
            <person name="Shu S."/>
            <person name="Stevenson D.W."/>
            <person name="Thummler F."/>
            <person name="Tillich M."/>
            <person name="Villarreal Aguilar J.C."/>
            <person name="Widiez T."/>
            <person name="Wong G.K."/>
            <person name="Wymore A."/>
            <person name="Zhang Y."/>
            <person name="Zimmer A.D."/>
            <person name="Quatrano R.S."/>
            <person name="Mayer K.F.X."/>
            <person name="Goodstein D."/>
            <person name="Casacuberta J.M."/>
            <person name="Vandepoele K."/>
            <person name="Reski R."/>
            <person name="Cuming A.C."/>
            <person name="Tuskan G.A."/>
            <person name="Maumus F."/>
            <person name="Salse J."/>
            <person name="Schmutz J."/>
            <person name="Rensing S.A."/>
        </authorList>
    </citation>
    <scope>NUCLEOTIDE SEQUENCE [LARGE SCALE GENOMIC DNA]</scope>
    <source>
        <strain evidence="11 12">cv. Gransden 2004</strain>
    </source>
</reference>
<dbReference type="Gene3D" id="2.60.40.790">
    <property type="match status" value="1"/>
</dbReference>
<dbReference type="EnsemblPlants" id="Pp3c15_24310V3.1">
    <property type="protein sequence ID" value="Pp3c15_24310V3.1"/>
    <property type="gene ID" value="Pp3c15_24310"/>
</dbReference>
<name>A0A2K1JEJ9_PHYPA</name>
<dbReference type="GO" id="GO:0005634">
    <property type="term" value="C:nucleus"/>
    <property type="evidence" value="ECO:0000318"/>
    <property type="project" value="GO_Central"/>
</dbReference>
<gene>
    <name evidence="11" type="primary">LOC112292431</name>
    <name evidence="10" type="ORF">PHYPA_020198</name>
</gene>
<dbReference type="PROSITE" id="PS51011">
    <property type="entry name" value="ARID"/>
    <property type="match status" value="1"/>
</dbReference>
<dbReference type="Pfam" id="PF00011">
    <property type="entry name" value="HSP20"/>
    <property type="match status" value="1"/>
</dbReference>
<dbReference type="InterPro" id="IPR001606">
    <property type="entry name" value="ARID_dom"/>
</dbReference>
<dbReference type="SMART" id="SM01014">
    <property type="entry name" value="ARID"/>
    <property type="match status" value="1"/>
</dbReference>
<organism evidence="10">
    <name type="scientific">Physcomitrium patens</name>
    <name type="common">Spreading-leaved earth moss</name>
    <name type="synonym">Physcomitrella patens</name>
    <dbReference type="NCBI Taxonomy" id="3218"/>
    <lineage>
        <taxon>Eukaryota</taxon>
        <taxon>Viridiplantae</taxon>
        <taxon>Streptophyta</taxon>
        <taxon>Embryophyta</taxon>
        <taxon>Bryophyta</taxon>
        <taxon>Bryophytina</taxon>
        <taxon>Bryopsida</taxon>
        <taxon>Funariidae</taxon>
        <taxon>Funariales</taxon>
        <taxon>Funariaceae</taxon>
        <taxon>Physcomitrium</taxon>
    </lineage>
</organism>
<dbReference type="Gramene" id="Pp3c15_24310V3.4">
    <property type="protein sequence ID" value="Pp3c15_24310V3.4"/>
    <property type="gene ID" value="Pp3c15_24310"/>
</dbReference>
<dbReference type="PANTHER" id="PTHR15348">
    <property type="entry name" value="AT-RICH INTERACTIVE DOMAIN-CONTAINING PROTEIN ARID DOMAIN- CONTAINING PROTEIN DEAD RINGER PROTEIN B-CELL REGULATOR OF IGH TRANSCRIPTION BRIGHT"/>
    <property type="match status" value="1"/>
</dbReference>
<evidence type="ECO:0000313" key="10">
    <source>
        <dbReference type="EMBL" id="PNR39918.1"/>
    </source>
</evidence>